<evidence type="ECO:0000313" key="1">
    <source>
        <dbReference type="EMBL" id="CCB61222.1"/>
    </source>
</evidence>
<protein>
    <submittedName>
        <fullName evidence="1">Uncharacterized protein</fullName>
    </submittedName>
</protein>
<dbReference type="InParanoid" id="F6I2Q5"/>
<dbReference type="Proteomes" id="UP000009183">
    <property type="component" value="Chromosome 16"/>
</dbReference>
<accession>F6I2Q5</accession>
<dbReference type="HOGENOM" id="CLU_3436089_0_0_1"/>
<gene>
    <name evidence="1" type="ordered locus">VIT_16s0013g01280</name>
</gene>
<organism evidence="1 2">
    <name type="scientific">Vitis vinifera</name>
    <name type="common">Grape</name>
    <dbReference type="NCBI Taxonomy" id="29760"/>
    <lineage>
        <taxon>Eukaryota</taxon>
        <taxon>Viridiplantae</taxon>
        <taxon>Streptophyta</taxon>
        <taxon>Embryophyta</taxon>
        <taxon>Tracheophyta</taxon>
        <taxon>Spermatophyta</taxon>
        <taxon>Magnoliopsida</taxon>
        <taxon>eudicotyledons</taxon>
        <taxon>Gunneridae</taxon>
        <taxon>Pentapetalae</taxon>
        <taxon>rosids</taxon>
        <taxon>Vitales</taxon>
        <taxon>Vitaceae</taxon>
        <taxon>Viteae</taxon>
        <taxon>Vitis</taxon>
    </lineage>
</organism>
<reference evidence="2" key="1">
    <citation type="journal article" date="2007" name="Nature">
        <title>The grapevine genome sequence suggests ancestral hexaploidization in major angiosperm phyla.</title>
        <authorList>
            <consortium name="The French-Italian Public Consortium for Grapevine Genome Characterization."/>
            <person name="Jaillon O."/>
            <person name="Aury J.-M."/>
            <person name="Noel B."/>
            <person name="Policriti A."/>
            <person name="Clepet C."/>
            <person name="Casagrande A."/>
            <person name="Choisne N."/>
            <person name="Aubourg S."/>
            <person name="Vitulo N."/>
            <person name="Jubin C."/>
            <person name="Vezzi A."/>
            <person name="Legeai F."/>
            <person name="Hugueney P."/>
            <person name="Dasilva C."/>
            <person name="Horner D."/>
            <person name="Mica E."/>
            <person name="Jublot D."/>
            <person name="Poulain J."/>
            <person name="Bruyere C."/>
            <person name="Billault A."/>
            <person name="Segurens B."/>
            <person name="Gouyvenoux M."/>
            <person name="Ugarte E."/>
            <person name="Cattonaro F."/>
            <person name="Anthouard V."/>
            <person name="Vico V."/>
            <person name="Del Fabbro C."/>
            <person name="Alaux M."/>
            <person name="Di Gaspero G."/>
            <person name="Dumas V."/>
            <person name="Felice N."/>
            <person name="Paillard S."/>
            <person name="Juman I."/>
            <person name="Moroldo M."/>
            <person name="Scalabrin S."/>
            <person name="Canaguier A."/>
            <person name="Le Clainche I."/>
            <person name="Malacrida G."/>
            <person name="Durand E."/>
            <person name="Pesole G."/>
            <person name="Laucou V."/>
            <person name="Chatelet P."/>
            <person name="Merdinoglu D."/>
            <person name="Delledonne M."/>
            <person name="Pezzotti M."/>
            <person name="Lecharny A."/>
            <person name="Scarpelli C."/>
            <person name="Artiguenave F."/>
            <person name="Pe M.E."/>
            <person name="Valle G."/>
            <person name="Morgante M."/>
            <person name="Caboche M."/>
            <person name="Adam-Blondon A.-F."/>
            <person name="Weissenbach J."/>
            <person name="Quetier F."/>
            <person name="Wincker P."/>
        </authorList>
    </citation>
    <scope>NUCLEOTIDE SEQUENCE [LARGE SCALE GENOMIC DNA]</scope>
    <source>
        <strain evidence="2">cv. Pinot noir / PN40024</strain>
    </source>
</reference>
<name>F6I2Q5_VITVI</name>
<keyword evidence="2" id="KW-1185">Reference proteome</keyword>
<dbReference type="EMBL" id="FN596738">
    <property type="protein sequence ID" value="CCB61222.1"/>
    <property type="molecule type" value="Genomic_DNA"/>
</dbReference>
<evidence type="ECO:0000313" key="2">
    <source>
        <dbReference type="Proteomes" id="UP000009183"/>
    </source>
</evidence>
<sequence length="13" mass="1564">MKRLFLFLDNIPG</sequence>
<proteinExistence type="predicted"/>